<organism evidence="4 5">
    <name type="scientific">Seminavis robusta</name>
    <dbReference type="NCBI Taxonomy" id="568900"/>
    <lineage>
        <taxon>Eukaryota</taxon>
        <taxon>Sar</taxon>
        <taxon>Stramenopiles</taxon>
        <taxon>Ochrophyta</taxon>
        <taxon>Bacillariophyta</taxon>
        <taxon>Bacillariophyceae</taxon>
        <taxon>Bacillariophycidae</taxon>
        <taxon>Naviculales</taxon>
        <taxon>Naviculaceae</taxon>
        <taxon>Seminavis</taxon>
    </lineage>
</organism>
<feature type="region of interest" description="Disordered" evidence="2">
    <location>
        <begin position="1"/>
        <end position="92"/>
    </location>
</feature>
<gene>
    <name evidence="4" type="ORF">SEMRO_52_G030970.1</name>
</gene>
<dbReference type="InterPro" id="IPR053213">
    <property type="entry name" value="RLP29"/>
</dbReference>
<accession>A0A9N8DE30</accession>
<evidence type="ECO:0000313" key="4">
    <source>
        <dbReference type="EMBL" id="CAB9499034.1"/>
    </source>
</evidence>
<protein>
    <submittedName>
        <fullName evidence="4">Leucine Rich Repeat</fullName>
    </submittedName>
</protein>
<evidence type="ECO:0000256" key="2">
    <source>
        <dbReference type="SAM" id="MobiDB-lite"/>
    </source>
</evidence>
<dbReference type="AlphaFoldDB" id="A0A9N8DE30"/>
<comment type="caution">
    <text evidence="4">The sequence shown here is derived from an EMBL/GenBank/DDBJ whole genome shotgun (WGS) entry which is preliminary data.</text>
</comment>
<dbReference type="Pfam" id="PF00560">
    <property type="entry name" value="LRR_1"/>
    <property type="match status" value="1"/>
</dbReference>
<keyword evidence="3" id="KW-1133">Transmembrane helix</keyword>
<proteinExistence type="predicted"/>
<feature type="compositionally biased region" description="Basic and acidic residues" evidence="2">
    <location>
        <begin position="22"/>
        <end position="39"/>
    </location>
</feature>
<evidence type="ECO:0000313" key="5">
    <source>
        <dbReference type="Proteomes" id="UP001153069"/>
    </source>
</evidence>
<evidence type="ECO:0000256" key="3">
    <source>
        <dbReference type="SAM" id="Phobius"/>
    </source>
</evidence>
<dbReference type="InterPro" id="IPR001611">
    <property type="entry name" value="Leu-rich_rpt"/>
</dbReference>
<dbReference type="OrthoDB" id="38453at2759"/>
<keyword evidence="3" id="KW-0472">Membrane</keyword>
<evidence type="ECO:0000256" key="1">
    <source>
        <dbReference type="ARBA" id="ARBA00022737"/>
    </source>
</evidence>
<dbReference type="FunFam" id="3.80.10.10:FF:000383">
    <property type="entry name" value="Leucine-rich repeat receptor protein kinase EMS1"/>
    <property type="match status" value="1"/>
</dbReference>
<feature type="transmembrane region" description="Helical" evidence="3">
    <location>
        <begin position="248"/>
        <end position="272"/>
    </location>
</feature>
<dbReference type="SUPFAM" id="SSF52058">
    <property type="entry name" value="L domain-like"/>
    <property type="match status" value="1"/>
</dbReference>
<dbReference type="Proteomes" id="UP001153069">
    <property type="component" value="Unassembled WGS sequence"/>
</dbReference>
<name>A0A9N8DE30_9STRA</name>
<sequence>MEATSSQEEFSLLDVVAARSRGPTDAERQKLEAFEQEATKRHKKEVLEQPSSRSRPPQSSNNHRPPTTASGRTTESKDEEEGLFDSGTKDDDMFVMQVVRERQQCSKLVDETTSLEQTDLKDDLSVPQPRLARGPNVAPAVMIPGAYSAAPGTELERAAMLRWSLVGAEGELKSSFSQTLGIQKGTTAVPSSAEMDNSLPPDEHGIHSSTGLAVAKPVDEAALEDLPQAQDYSMGSETQRKTEQLEKLWKIGLLLMGVAGLVVMVILVTLLVGNKKDDKMSPTMPVPTNPSTSAPTMSLEGTIKVLLEEDTLVALENPVSPQSRAFEWLLEDPNLHSYSDARIKQKFALASLYYATSGETWWDNTSWLNHSIHECEWYNAPDFAQKMTMELIYPGYLMEIVPALETPPPHCNEDDMYQNLWLDRNNLVGYLPEELYMLTNLETMSLGWNELDGVLSTRLGQLTDLEGLVIFDQPTDGNIPSEIGLLTTLRGIALTNSNHQGVLPTELWQLTNLEYWILADHELMQGTISTEVGVFSKLKWFVLDTSDISGTIPTELGQIEPLEWIVLGRNRLSGSIPSELGFHPNKEHIHLNFNDLVGRIPSELGLLSSPYRLAFWDNHITGTVPSELGLLKNLEAALDLARNLLTGIIPTELGLLTDLHDLLLDHNQLSGHIPSEFGELTSLRITSLANNSLSGSIPVELSSLQQTLHSLLLDGNPMLTGTIPESLCHVNGTCVIPAGFAHSCSGQMGVFFGCTDLLCGCDCSCGRAGR</sequence>
<dbReference type="Gene3D" id="3.80.10.10">
    <property type="entry name" value="Ribonuclease Inhibitor"/>
    <property type="match status" value="2"/>
</dbReference>
<dbReference type="EMBL" id="CAICTM010000051">
    <property type="protein sequence ID" value="CAB9499034.1"/>
    <property type="molecule type" value="Genomic_DNA"/>
</dbReference>
<keyword evidence="5" id="KW-1185">Reference proteome</keyword>
<dbReference type="PANTHER" id="PTHR48009">
    <property type="entry name" value="LEUCINE-RICH REPEAT (LRR) FAMILY PROTEIN"/>
    <property type="match status" value="1"/>
</dbReference>
<keyword evidence="1" id="KW-0677">Repeat</keyword>
<reference evidence="4" key="1">
    <citation type="submission" date="2020-06" db="EMBL/GenBank/DDBJ databases">
        <authorList>
            <consortium name="Plant Systems Biology data submission"/>
        </authorList>
    </citation>
    <scope>NUCLEOTIDE SEQUENCE</scope>
    <source>
        <strain evidence="4">D6</strain>
    </source>
</reference>
<dbReference type="InterPro" id="IPR032675">
    <property type="entry name" value="LRR_dom_sf"/>
</dbReference>
<keyword evidence="3" id="KW-0812">Transmembrane</keyword>
<feature type="compositionally biased region" description="Low complexity" evidence="2">
    <location>
        <begin position="49"/>
        <end position="66"/>
    </location>
</feature>
<dbReference type="PANTHER" id="PTHR48009:SF4">
    <property type="entry name" value="LEUCINE-RICH REPEAT (LRR) FAMILY PROTEIN"/>
    <property type="match status" value="1"/>
</dbReference>